<evidence type="ECO:0000313" key="1">
    <source>
        <dbReference type="EMBL" id="GLQ19046.1"/>
    </source>
</evidence>
<sequence length="120" mass="13659">MPISARNMRRYPGGSTNSKEWKAIRAEILERADNACEGSPAFPDCRVKNYAAHPETGSKVVLTIAHLDHDPSNSDDTNLRAWCQRCHNVYDLPHRKMNAARTRRDKMDQIDLIDYGSYLA</sequence>
<evidence type="ECO:0000313" key="2">
    <source>
        <dbReference type="Proteomes" id="UP001161390"/>
    </source>
</evidence>
<evidence type="ECO:0008006" key="3">
    <source>
        <dbReference type="Google" id="ProtNLM"/>
    </source>
</evidence>
<protein>
    <recommendedName>
        <fullName evidence="3">HNH endonuclease</fullName>
    </recommendedName>
</protein>
<organism evidence="1 2">
    <name type="scientific">Algimonas porphyrae</name>
    <dbReference type="NCBI Taxonomy" id="1128113"/>
    <lineage>
        <taxon>Bacteria</taxon>
        <taxon>Pseudomonadati</taxon>
        <taxon>Pseudomonadota</taxon>
        <taxon>Alphaproteobacteria</taxon>
        <taxon>Maricaulales</taxon>
        <taxon>Robiginitomaculaceae</taxon>
        <taxon>Algimonas</taxon>
    </lineage>
</organism>
<dbReference type="Proteomes" id="UP001161390">
    <property type="component" value="Unassembled WGS sequence"/>
</dbReference>
<proteinExistence type="predicted"/>
<reference evidence="1" key="2">
    <citation type="submission" date="2023-01" db="EMBL/GenBank/DDBJ databases">
        <title>Draft genome sequence of Algimonas porphyrae strain NBRC 108216.</title>
        <authorList>
            <person name="Sun Q."/>
            <person name="Mori K."/>
        </authorList>
    </citation>
    <scope>NUCLEOTIDE SEQUENCE</scope>
    <source>
        <strain evidence="1">NBRC 108216</strain>
    </source>
</reference>
<keyword evidence="2" id="KW-1185">Reference proteome</keyword>
<gene>
    <name evidence="1" type="ORF">GCM10007854_00010</name>
</gene>
<accession>A0ABQ5UUU3</accession>
<name>A0ABQ5UUU3_9PROT</name>
<dbReference type="EMBL" id="BSNJ01000001">
    <property type="protein sequence ID" value="GLQ19046.1"/>
    <property type="molecule type" value="Genomic_DNA"/>
</dbReference>
<comment type="caution">
    <text evidence="1">The sequence shown here is derived from an EMBL/GenBank/DDBJ whole genome shotgun (WGS) entry which is preliminary data.</text>
</comment>
<reference evidence="1" key="1">
    <citation type="journal article" date="2014" name="Int. J. Syst. Evol. Microbiol.">
        <title>Complete genome of a new Firmicutes species belonging to the dominant human colonic microbiota ('Ruminococcus bicirculans') reveals two chromosomes and a selective capacity to utilize plant glucans.</title>
        <authorList>
            <consortium name="NISC Comparative Sequencing Program"/>
            <person name="Wegmann U."/>
            <person name="Louis P."/>
            <person name="Goesmann A."/>
            <person name="Henrissat B."/>
            <person name="Duncan S.H."/>
            <person name="Flint H.J."/>
        </authorList>
    </citation>
    <scope>NUCLEOTIDE SEQUENCE</scope>
    <source>
        <strain evidence="1">NBRC 108216</strain>
    </source>
</reference>